<dbReference type="Pfam" id="PF00501">
    <property type="entry name" value="AMP-binding"/>
    <property type="match status" value="1"/>
</dbReference>
<dbReference type="GO" id="GO:0004467">
    <property type="term" value="F:long-chain fatty acid-CoA ligase activity"/>
    <property type="evidence" value="ECO:0007669"/>
    <property type="project" value="UniProtKB-EC"/>
</dbReference>
<accession>A0A5C6DMS4</accession>
<keyword evidence="2 4" id="KW-0436">Ligase</keyword>
<comment type="similarity">
    <text evidence="1">Belongs to the ATP-dependent AMP-binding enzyme family.</text>
</comment>
<dbReference type="InterPro" id="IPR000873">
    <property type="entry name" value="AMP-dep_synth/lig_dom"/>
</dbReference>
<dbReference type="InterPro" id="IPR042099">
    <property type="entry name" value="ANL_N_sf"/>
</dbReference>
<feature type="domain" description="AMP-dependent synthetase/ligase" evidence="3">
    <location>
        <begin position="133"/>
        <end position="333"/>
    </location>
</feature>
<evidence type="ECO:0000313" key="5">
    <source>
        <dbReference type="Proteomes" id="UP000319143"/>
    </source>
</evidence>
<dbReference type="SUPFAM" id="SSF56801">
    <property type="entry name" value="Acetyl-CoA synthetase-like"/>
    <property type="match status" value="1"/>
</dbReference>
<dbReference type="Proteomes" id="UP000319143">
    <property type="component" value="Unassembled WGS sequence"/>
</dbReference>
<dbReference type="OrthoDB" id="9778383at2"/>
<dbReference type="GO" id="GO:0031956">
    <property type="term" value="F:medium-chain fatty acid-CoA ligase activity"/>
    <property type="evidence" value="ECO:0007669"/>
    <property type="project" value="TreeGrafter"/>
</dbReference>
<gene>
    <name evidence="4" type="primary">lcfB_3</name>
    <name evidence="4" type="ORF">Poly41_32840</name>
</gene>
<dbReference type="Gene3D" id="3.40.50.12780">
    <property type="entry name" value="N-terminal domain of ligase-like"/>
    <property type="match status" value="1"/>
</dbReference>
<evidence type="ECO:0000256" key="1">
    <source>
        <dbReference type="ARBA" id="ARBA00006432"/>
    </source>
</evidence>
<reference evidence="4 5" key="1">
    <citation type="submission" date="2019-02" db="EMBL/GenBank/DDBJ databases">
        <title>Deep-cultivation of Planctomycetes and their phenomic and genomic characterization uncovers novel biology.</title>
        <authorList>
            <person name="Wiegand S."/>
            <person name="Jogler M."/>
            <person name="Boedeker C."/>
            <person name="Pinto D."/>
            <person name="Vollmers J."/>
            <person name="Rivas-Marin E."/>
            <person name="Kohn T."/>
            <person name="Peeters S.H."/>
            <person name="Heuer A."/>
            <person name="Rast P."/>
            <person name="Oberbeckmann S."/>
            <person name="Bunk B."/>
            <person name="Jeske O."/>
            <person name="Meyerdierks A."/>
            <person name="Storesund J.E."/>
            <person name="Kallscheuer N."/>
            <person name="Luecker S."/>
            <person name="Lage O.M."/>
            <person name="Pohl T."/>
            <person name="Merkel B.J."/>
            <person name="Hornburger P."/>
            <person name="Mueller R.-W."/>
            <person name="Bruemmer F."/>
            <person name="Labrenz M."/>
            <person name="Spormann A.M."/>
            <person name="Op Den Camp H."/>
            <person name="Overmann J."/>
            <person name="Amann R."/>
            <person name="Jetten M.S.M."/>
            <person name="Mascher T."/>
            <person name="Medema M.H."/>
            <person name="Devos D.P."/>
            <person name="Kaster A.-K."/>
            <person name="Ovreas L."/>
            <person name="Rohde M."/>
            <person name="Galperin M.Y."/>
            <person name="Jogler C."/>
        </authorList>
    </citation>
    <scope>NUCLEOTIDE SEQUENCE [LARGE SCALE GENOMIC DNA]</scope>
    <source>
        <strain evidence="4 5">Poly41</strain>
    </source>
</reference>
<organism evidence="4 5">
    <name type="scientific">Novipirellula artificiosorum</name>
    <dbReference type="NCBI Taxonomy" id="2528016"/>
    <lineage>
        <taxon>Bacteria</taxon>
        <taxon>Pseudomonadati</taxon>
        <taxon>Planctomycetota</taxon>
        <taxon>Planctomycetia</taxon>
        <taxon>Pirellulales</taxon>
        <taxon>Pirellulaceae</taxon>
        <taxon>Novipirellula</taxon>
    </lineage>
</organism>
<name>A0A5C6DMS4_9BACT</name>
<keyword evidence="5" id="KW-1185">Reference proteome</keyword>
<proteinExistence type="inferred from homology"/>
<protein>
    <submittedName>
        <fullName evidence="4">Long-chain-fatty-acid--CoA ligase</fullName>
        <ecNumber evidence="4">6.2.1.3</ecNumber>
    </submittedName>
</protein>
<dbReference type="AlphaFoldDB" id="A0A5C6DMS4"/>
<dbReference type="EMBL" id="SJPV01000005">
    <property type="protein sequence ID" value="TWU37157.1"/>
    <property type="molecule type" value="Genomic_DNA"/>
</dbReference>
<comment type="caution">
    <text evidence="4">The sequence shown here is derived from an EMBL/GenBank/DDBJ whole genome shotgun (WGS) entry which is preliminary data.</text>
</comment>
<dbReference type="PROSITE" id="PS00455">
    <property type="entry name" value="AMP_BINDING"/>
    <property type="match status" value="1"/>
</dbReference>
<sequence length="477" mass="52095">MGDGSASLMVSNLLDAFDHQVRTQPSSVALIGDVATTYTWLQLARQVQATAESLHAKFAAAPAMPRHLGYGSRNSLADVVLTLAAARIGVINVPLNELGGENHLQDCWQQVGGYWIDDVEALLASSTRLGQMEFDRVDPNSAGLILWTSGTSGSPKGVVLSHRSLASNAQAKLSTVPQTSQDVRLTCLPVSHAYARTCDLGTWLLSGCTLALTRGFEGWTRLAAFVQPTLANVVPSVAERLLAGDADELGMQRLRVLGVGGAGLSASSFQQWKTRGIVVTQGYGCTETAPVICSATPENAVPGCVGMPVEGWETEIRDGRLFVRGPHLMLGYWQNPIATRERIDADGWFDTGDLVELDSATGQYRILGRQDDVIVLPNGHKVFPATIERIVDSLGGVRHSMLRYGEGQLQLWVETDLAGTTWEHLCNTAVETLTRRPRWERPRVIERFAEPLRRIEGELTEKGTICRSRIEQLRFQR</sequence>
<dbReference type="PANTHER" id="PTHR43201">
    <property type="entry name" value="ACYL-COA SYNTHETASE"/>
    <property type="match status" value="1"/>
</dbReference>
<evidence type="ECO:0000313" key="4">
    <source>
        <dbReference type="EMBL" id="TWU37157.1"/>
    </source>
</evidence>
<dbReference type="InterPro" id="IPR020845">
    <property type="entry name" value="AMP-binding_CS"/>
</dbReference>
<evidence type="ECO:0000256" key="2">
    <source>
        <dbReference type="ARBA" id="ARBA00022598"/>
    </source>
</evidence>
<dbReference type="PANTHER" id="PTHR43201:SF5">
    <property type="entry name" value="MEDIUM-CHAIN ACYL-COA LIGASE ACSF2, MITOCHONDRIAL"/>
    <property type="match status" value="1"/>
</dbReference>
<evidence type="ECO:0000259" key="3">
    <source>
        <dbReference type="Pfam" id="PF00501"/>
    </source>
</evidence>
<dbReference type="EC" id="6.2.1.3" evidence="4"/>